<dbReference type="SMART" id="SM00255">
    <property type="entry name" value="TIR"/>
    <property type="match status" value="1"/>
</dbReference>
<dbReference type="PROSITE" id="PS50104">
    <property type="entry name" value="TIR"/>
    <property type="match status" value="1"/>
</dbReference>
<organism evidence="3 4">
    <name type="scientific">Azospirillum rugosum</name>
    <dbReference type="NCBI Taxonomy" id="416170"/>
    <lineage>
        <taxon>Bacteria</taxon>
        <taxon>Pseudomonadati</taxon>
        <taxon>Pseudomonadota</taxon>
        <taxon>Alphaproteobacteria</taxon>
        <taxon>Rhodospirillales</taxon>
        <taxon>Azospirillaceae</taxon>
        <taxon>Azospirillum</taxon>
    </lineage>
</organism>
<dbReference type="Pfam" id="PF13676">
    <property type="entry name" value="TIR_2"/>
    <property type="match status" value="1"/>
</dbReference>
<proteinExistence type="predicted"/>
<dbReference type="Gene3D" id="3.40.50.300">
    <property type="entry name" value="P-loop containing nucleotide triphosphate hydrolases"/>
    <property type="match status" value="1"/>
</dbReference>
<dbReference type="NCBIfam" id="NF040586">
    <property type="entry name" value="FxSxx_TPR"/>
    <property type="match status" value="1"/>
</dbReference>
<feature type="repeat" description="TPR" evidence="1">
    <location>
        <begin position="602"/>
        <end position="635"/>
    </location>
</feature>
<dbReference type="Pfam" id="PF13374">
    <property type="entry name" value="TPR_10"/>
    <property type="match status" value="1"/>
</dbReference>
<keyword evidence="4" id="KW-1185">Reference proteome</keyword>
<dbReference type="InterPro" id="IPR035897">
    <property type="entry name" value="Toll_tir_struct_dom_sf"/>
</dbReference>
<protein>
    <submittedName>
        <fullName evidence="3">Tetratricopeptide (TPR) repeat protein</fullName>
    </submittedName>
</protein>
<dbReference type="PROSITE" id="PS50005">
    <property type="entry name" value="TPR"/>
    <property type="match status" value="3"/>
</dbReference>
<dbReference type="Gene3D" id="3.40.50.10140">
    <property type="entry name" value="Toll/interleukin-1 receptor homology (TIR) domain"/>
    <property type="match status" value="1"/>
</dbReference>
<dbReference type="PANTHER" id="PTHR46082:SF6">
    <property type="entry name" value="AAA+ ATPASE DOMAIN-CONTAINING PROTEIN-RELATED"/>
    <property type="match status" value="1"/>
</dbReference>
<evidence type="ECO:0000259" key="2">
    <source>
        <dbReference type="PROSITE" id="PS50104"/>
    </source>
</evidence>
<dbReference type="RefSeq" id="WP_209765505.1">
    <property type="nucleotide sequence ID" value="NZ_JAGINP010000004.1"/>
</dbReference>
<dbReference type="EMBL" id="JAGINP010000004">
    <property type="protein sequence ID" value="MBP2291872.1"/>
    <property type="molecule type" value="Genomic_DNA"/>
</dbReference>
<dbReference type="InterPro" id="IPR056681">
    <property type="entry name" value="DUF7779"/>
</dbReference>
<accession>A0ABS4SH29</accession>
<dbReference type="Pfam" id="PF13424">
    <property type="entry name" value="TPR_12"/>
    <property type="match status" value="2"/>
</dbReference>
<evidence type="ECO:0000313" key="4">
    <source>
        <dbReference type="Proteomes" id="UP000781958"/>
    </source>
</evidence>
<dbReference type="PANTHER" id="PTHR46082">
    <property type="entry name" value="ATP/GTP-BINDING PROTEIN-RELATED"/>
    <property type="match status" value="1"/>
</dbReference>
<reference evidence="3 4" key="1">
    <citation type="submission" date="2021-03" db="EMBL/GenBank/DDBJ databases">
        <title>Genomic Encyclopedia of Type Strains, Phase III (KMG-III): the genomes of soil and plant-associated and newly described type strains.</title>
        <authorList>
            <person name="Whitman W."/>
        </authorList>
    </citation>
    <scope>NUCLEOTIDE SEQUENCE [LARGE SCALE GENOMIC DNA]</scope>
    <source>
        <strain evidence="3 4">IMMIB AFH-6</strain>
    </source>
</reference>
<gene>
    <name evidence="3" type="ORF">J2851_001621</name>
</gene>
<feature type="repeat" description="TPR" evidence="1">
    <location>
        <begin position="644"/>
        <end position="677"/>
    </location>
</feature>
<dbReference type="SUPFAM" id="SSF48452">
    <property type="entry name" value="TPR-like"/>
    <property type="match status" value="1"/>
</dbReference>
<comment type="caution">
    <text evidence="3">The sequence shown here is derived from an EMBL/GenBank/DDBJ whole genome shotgun (WGS) entry which is preliminary data.</text>
</comment>
<dbReference type="InterPro" id="IPR053137">
    <property type="entry name" value="NLR-like"/>
</dbReference>
<keyword evidence="1" id="KW-0802">TPR repeat</keyword>
<evidence type="ECO:0000313" key="3">
    <source>
        <dbReference type="EMBL" id="MBP2291872.1"/>
    </source>
</evidence>
<evidence type="ECO:0000256" key="1">
    <source>
        <dbReference type="PROSITE-ProRule" id="PRU00339"/>
    </source>
</evidence>
<dbReference type="Pfam" id="PF25000">
    <property type="entry name" value="DUF7779"/>
    <property type="match status" value="1"/>
</dbReference>
<dbReference type="SUPFAM" id="SSF52540">
    <property type="entry name" value="P-loop containing nucleoside triphosphate hydrolases"/>
    <property type="match status" value="1"/>
</dbReference>
<dbReference type="SMART" id="SM00028">
    <property type="entry name" value="TPR"/>
    <property type="match status" value="6"/>
</dbReference>
<sequence length="831" mass="90831">MRIDPPQSRDAMSPPPRALNVFISYAHEDEALRDKLEKQLAILRRQGLIETWHDRKITAGREWAGRIDAALRAADIVLLLISADFLASDYIYDVELTLAMERHEAGEARVLPIILRPCLWQRGVFAKLQALPKDGEPAISQTWGSLDEAFLSIAKGIAKAAEEIAAERTVRTAAGTPTQTVWNVPFWRNPNFAGRSALLAQLGATLSAGRPAALSGLGGIGKTQLALEYAWRHRDDHPVVWWIRAEDPATLAADYAALAAPLGLPEAQAREQHVVVAAVRAWLERNTGWLLVLDNAETRDAVRPYVPQGGGGAVIITSRSPVWGGLAERLDVKVLDPDEATDFLMRRTGDGDRQAAASLAEALGYLPLALEQAAAYIEEASDSLANYRKLFEEHHAALLKAGQPATEYPDTVATTWALAMERLDTPARALLNLCAFLAPEEIPLEVIVSQAAKLPEPLDQVAANPVTLNATLTGLLRYSLIGRKGDDLSVHRLVQMVVRDRLDEAGWANWAEAALAMVTAAFPYDSDYPETWPTCARLVSHALQAAHWVEIRGLAMGQIGTLLNQVGLYQSGRAEFDAARAQLERALRICEKTDGSDRPIMASRLNNLGGVLRGLGDLAGARALYERALRIDEKALGSDNPEVATDINNLGLVLRDLGDLAGAKESFERAIKIGEKTDGPNHPNAAIRVSNLGIVLHDLGDLVGAKENYERALRIDEKTYGPDHSNVAIRLSNLGLVLRDLGDLVSAKVHIDRAISISEKVYGHEHPNLATRVNNLSIVLLGLGDLVGAERQLKRALRIFRSAYGDQHPRTQTTQENLELVLRKMRDHPDP</sequence>
<dbReference type="InterPro" id="IPR027417">
    <property type="entry name" value="P-loop_NTPase"/>
</dbReference>
<dbReference type="SUPFAM" id="SSF52200">
    <property type="entry name" value="Toll/Interleukin receptor TIR domain"/>
    <property type="match status" value="1"/>
</dbReference>
<feature type="repeat" description="TPR" evidence="1">
    <location>
        <begin position="686"/>
        <end position="719"/>
    </location>
</feature>
<dbReference type="Proteomes" id="UP000781958">
    <property type="component" value="Unassembled WGS sequence"/>
</dbReference>
<dbReference type="InterPro" id="IPR011990">
    <property type="entry name" value="TPR-like_helical_dom_sf"/>
</dbReference>
<dbReference type="InterPro" id="IPR000157">
    <property type="entry name" value="TIR_dom"/>
</dbReference>
<dbReference type="InterPro" id="IPR019734">
    <property type="entry name" value="TPR_rpt"/>
</dbReference>
<dbReference type="Gene3D" id="1.25.40.10">
    <property type="entry name" value="Tetratricopeptide repeat domain"/>
    <property type="match status" value="2"/>
</dbReference>
<feature type="domain" description="TIR" evidence="2">
    <location>
        <begin position="17"/>
        <end position="150"/>
    </location>
</feature>
<name>A0ABS4SH29_9PROT</name>